<dbReference type="EMBL" id="BIFQ01000001">
    <property type="protein sequence ID" value="GCE04036.1"/>
    <property type="molecule type" value="Genomic_DNA"/>
</dbReference>
<keyword evidence="1" id="KW-0812">Transmembrane</keyword>
<reference evidence="4" key="1">
    <citation type="submission" date="2018-12" db="EMBL/GenBank/DDBJ databases">
        <title>Tengunoibacter tsumagoiensis gen. nov., sp. nov., Dictyobacter kobayashii sp. nov., D. alpinus sp. nov., and D. joshuensis sp. nov. and description of Dictyobacteraceae fam. nov. within the order Ktedonobacterales isolated from Tengu-no-mugimeshi.</title>
        <authorList>
            <person name="Wang C.M."/>
            <person name="Zheng Y."/>
            <person name="Sakai Y."/>
            <person name="Toyoda A."/>
            <person name="Minakuchi Y."/>
            <person name="Abe K."/>
            <person name="Yokota A."/>
            <person name="Yabe S."/>
        </authorList>
    </citation>
    <scope>NUCLEOTIDE SEQUENCE [LARGE SCALE GENOMIC DNA]</scope>
    <source>
        <strain evidence="4">S-27</strain>
    </source>
</reference>
<evidence type="ECO:0000313" key="4">
    <source>
        <dbReference type="Proteomes" id="UP000287224"/>
    </source>
</evidence>
<evidence type="ECO:0000256" key="1">
    <source>
        <dbReference type="SAM" id="Phobius"/>
    </source>
</evidence>
<dbReference type="InterPro" id="IPR038765">
    <property type="entry name" value="Papain-like_cys_pep_sf"/>
</dbReference>
<keyword evidence="1" id="KW-0472">Membrane</keyword>
<accession>A0A401ZB32</accession>
<dbReference type="SUPFAM" id="SSF54001">
    <property type="entry name" value="Cysteine proteinases"/>
    <property type="match status" value="1"/>
</dbReference>
<name>A0A401ZB32_9CHLR</name>
<evidence type="ECO:0000259" key="2">
    <source>
        <dbReference type="PROSITE" id="PS50911"/>
    </source>
</evidence>
<evidence type="ECO:0000313" key="3">
    <source>
        <dbReference type="EMBL" id="GCE04036.1"/>
    </source>
</evidence>
<dbReference type="InterPro" id="IPR007921">
    <property type="entry name" value="CHAP_dom"/>
</dbReference>
<gene>
    <name evidence="3" type="ORF">KDAU_13650</name>
</gene>
<comment type="caution">
    <text evidence="3">The sequence shown here is derived from an EMBL/GenBank/DDBJ whole genome shotgun (WGS) entry which is preliminary data.</text>
</comment>
<dbReference type="PROSITE" id="PS50911">
    <property type="entry name" value="CHAP"/>
    <property type="match status" value="1"/>
</dbReference>
<dbReference type="AlphaFoldDB" id="A0A401ZB32"/>
<keyword evidence="4" id="KW-1185">Reference proteome</keyword>
<keyword evidence="1" id="KW-1133">Transmembrane helix</keyword>
<feature type="domain" description="Peptidase C51" evidence="2">
    <location>
        <begin position="152"/>
        <end position="283"/>
    </location>
</feature>
<sequence>MLMEQGGVPVPNTPMAAPGDAQAPLVPMPLDAGAMPGIAPRTTDPLREVVFIPSTGKKSTGTLRPPRGRRTVVHIGVAVALIVIVIGAFAAVLPTSNGQASSTLTKIFNPGSDTKTSQGNNTALIAAQAATATAVTQDGFDAGNQVYAGVQAAPTVTTNIIPAQDQGSLNRFFYGQCTYWANMRYHQLTGHWVPWLGNAYQWAYQAPAYGWKTSSVPNPYGPSIIVLAPYTEGAGAYGHVAVVETGVSNPYNGVSTSNWNWNGNWATTTYWTFYPGSGVTFIWFPG</sequence>
<protein>
    <recommendedName>
        <fullName evidence="2">Peptidase C51 domain-containing protein</fullName>
    </recommendedName>
</protein>
<dbReference type="Gene3D" id="3.90.1720.10">
    <property type="entry name" value="endopeptidase domain like (from Nostoc punctiforme)"/>
    <property type="match status" value="1"/>
</dbReference>
<dbReference type="Proteomes" id="UP000287224">
    <property type="component" value="Unassembled WGS sequence"/>
</dbReference>
<organism evidence="3 4">
    <name type="scientific">Dictyobacter aurantiacus</name>
    <dbReference type="NCBI Taxonomy" id="1936993"/>
    <lineage>
        <taxon>Bacteria</taxon>
        <taxon>Bacillati</taxon>
        <taxon>Chloroflexota</taxon>
        <taxon>Ktedonobacteria</taxon>
        <taxon>Ktedonobacterales</taxon>
        <taxon>Dictyobacteraceae</taxon>
        <taxon>Dictyobacter</taxon>
    </lineage>
</organism>
<dbReference type="Pfam" id="PF05257">
    <property type="entry name" value="CHAP"/>
    <property type="match status" value="1"/>
</dbReference>
<proteinExistence type="predicted"/>
<feature type="transmembrane region" description="Helical" evidence="1">
    <location>
        <begin position="72"/>
        <end position="93"/>
    </location>
</feature>